<dbReference type="InterPro" id="IPR001173">
    <property type="entry name" value="Glyco_trans_2-like"/>
</dbReference>
<comment type="caution">
    <text evidence="3">The sequence shown here is derived from an EMBL/GenBank/DDBJ whole genome shotgun (WGS) entry which is preliminary data.</text>
</comment>
<dbReference type="AlphaFoldDB" id="A0A926RTN3"/>
<dbReference type="Gene3D" id="3.90.550.10">
    <property type="entry name" value="Spore Coat Polysaccharide Biosynthesis Protein SpsA, Chain A"/>
    <property type="match status" value="1"/>
</dbReference>
<dbReference type="EMBL" id="JACXAH010000005">
    <property type="protein sequence ID" value="MBD1371567.1"/>
    <property type="molecule type" value="Genomic_DNA"/>
</dbReference>
<dbReference type="SUPFAM" id="SSF48452">
    <property type="entry name" value="TPR-like"/>
    <property type="match status" value="1"/>
</dbReference>
<dbReference type="Gene3D" id="1.25.40.10">
    <property type="entry name" value="Tetratricopeptide repeat domain"/>
    <property type="match status" value="1"/>
</dbReference>
<proteinExistence type="predicted"/>
<evidence type="ECO:0000259" key="2">
    <source>
        <dbReference type="Pfam" id="PF00535"/>
    </source>
</evidence>
<dbReference type="PANTHER" id="PTHR43630">
    <property type="entry name" value="POLY-BETA-1,6-N-ACETYL-D-GLUCOSAMINE SYNTHASE"/>
    <property type="match status" value="1"/>
</dbReference>
<protein>
    <submittedName>
        <fullName evidence="3">Glycosyltransferase</fullName>
    </submittedName>
</protein>
<dbReference type="Pfam" id="PF00535">
    <property type="entry name" value="Glycos_transf_2"/>
    <property type="match status" value="1"/>
</dbReference>
<reference evidence="3" key="1">
    <citation type="submission" date="2020-09" db="EMBL/GenBank/DDBJ databases">
        <title>A novel bacterium of genus Hazenella, isolated from South China Sea.</title>
        <authorList>
            <person name="Huang H."/>
            <person name="Mo K."/>
            <person name="Hu Y."/>
        </authorList>
    </citation>
    <scope>NUCLEOTIDE SEQUENCE</scope>
    <source>
        <strain evidence="3">IB182357</strain>
    </source>
</reference>
<evidence type="ECO:0000313" key="3">
    <source>
        <dbReference type="EMBL" id="MBD1371567.1"/>
    </source>
</evidence>
<evidence type="ECO:0000256" key="1">
    <source>
        <dbReference type="PROSITE-ProRule" id="PRU00339"/>
    </source>
</evidence>
<dbReference type="InterPro" id="IPR011990">
    <property type="entry name" value="TPR-like_helical_dom_sf"/>
</dbReference>
<sequence>MKKPRLLIASVIKGHLELIKESILSLIELETEGIEIEYLFINEAQDIQIDRLLGSIYHTLKNVYIMKYDVSDKRRQQLHEQILQYAREKKYDQLFLVEPNLTFHPTTLKQLMRVGKDAIGPIIWKNKLEPKQPNVMGHGLKLNDIKFNEQLKRAGVYPVRGISSCILLSKTALESDIMPSSIEDQEFLCHDHMMYVDTNLEVYPILEVADLPGVQTFKKRCRDQMASQQPVTISLCMIVRDEEAVLERCLSPLADIVDEIVIVDTGSVDQTKEIAKKFTSCLYDFKWIDDFAAARNYAFQQATKEYLFWLDADDVLSKTDLDKLRTIKATFNRAYDAVSMEYEVASDDTESPLALIRRNRMVRRSRNFKWHGYLHENLEVAGNILHTDIRVKHRKIKSTPGRNLKIYQNHLDRGEELELRDLFFYANELRDHKRFEEAIIHYEKYINSKQGDPENCVYACLRMAEGYFKMQEPEKALASALKSLHYDTPRAEACSRIGFYFFANQKYQEAIYWFELVLTLEKPEHHYGNVEISLCTWYPHLKLGECYEHLKEYTKAKYHYDEAFAYHPQNDEIIEKRECLNMLMQRSL</sequence>
<gene>
    <name evidence="3" type="ORF">IC620_04250</name>
</gene>
<dbReference type="SUPFAM" id="SSF53448">
    <property type="entry name" value="Nucleotide-diphospho-sugar transferases"/>
    <property type="match status" value="1"/>
</dbReference>
<organism evidence="3 4">
    <name type="scientific">Polycladospora coralii</name>
    <dbReference type="NCBI Taxonomy" id="2771432"/>
    <lineage>
        <taxon>Bacteria</taxon>
        <taxon>Bacillati</taxon>
        <taxon>Bacillota</taxon>
        <taxon>Bacilli</taxon>
        <taxon>Bacillales</taxon>
        <taxon>Thermoactinomycetaceae</taxon>
        <taxon>Polycladospora</taxon>
    </lineage>
</organism>
<evidence type="ECO:0000313" key="4">
    <source>
        <dbReference type="Proteomes" id="UP000661691"/>
    </source>
</evidence>
<keyword evidence="1" id="KW-0802">TPR repeat</keyword>
<accession>A0A926RTN3</accession>
<dbReference type="Proteomes" id="UP000661691">
    <property type="component" value="Unassembled WGS sequence"/>
</dbReference>
<dbReference type="PROSITE" id="PS50005">
    <property type="entry name" value="TPR"/>
    <property type="match status" value="1"/>
</dbReference>
<dbReference type="InterPro" id="IPR019734">
    <property type="entry name" value="TPR_rpt"/>
</dbReference>
<feature type="domain" description="Glycosyltransferase 2-like" evidence="2">
    <location>
        <begin position="234"/>
        <end position="324"/>
    </location>
</feature>
<keyword evidence="4" id="KW-1185">Reference proteome</keyword>
<feature type="repeat" description="TPR" evidence="1">
    <location>
        <begin position="537"/>
        <end position="570"/>
    </location>
</feature>
<dbReference type="SMART" id="SM00028">
    <property type="entry name" value="TPR"/>
    <property type="match status" value="4"/>
</dbReference>
<name>A0A926RTN3_9BACL</name>
<dbReference type="PANTHER" id="PTHR43630:SF2">
    <property type="entry name" value="GLYCOSYLTRANSFERASE"/>
    <property type="match status" value="1"/>
</dbReference>
<dbReference type="CDD" id="cd02511">
    <property type="entry name" value="Beta4Glucosyltransferase"/>
    <property type="match status" value="1"/>
</dbReference>
<dbReference type="InterPro" id="IPR029044">
    <property type="entry name" value="Nucleotide-diphossugar_trans"/>
</dbReference>
<dbReference type="RefSeq" id="WP_191141624.1">
    <property type="nucleotide sequence ID" value="NZ_JACXAH010000005.1"/>
</dbReference>